<evidence type="ECO:0000256" key="2">
    <source>
        <dbReference type="SAM" id="Phobius"/>
    </source>
</evidence>
<gene>
    <name evidence="3" type="ORF">ACFPFU_01035</name>
</gene>
<dbReference type="RefSeq" id="WP_377060630.1">
    <property type="nucleotide sequence ID" value="NZ_JBHSJJ010000001.1"/>
</dbReference>
<accession>A0ABV9SVJ3</accession>
<feature type="transmembrane region" description="Helical" evidence="2">
    <location>
        <begin position="111"/>
        <end position="130"/>
    </location>
</feature>
<sequence length="136" mass="15479">MKFPSIFRVNQPRRFQITPRHYDPVKEEIANRTERIRKELEEQGVLTPEDGENKGHTSRYGSTIRGAFTQGSPIKKQPSSIFQSAGLLRLIIFFFLIGGFGGYLYIGPDVIYYGLYLAVGVALLVGLFKLKPKRKK</sequence>
<evidence type="ECO:0000256" key="1">
    <source>
        <dbReference type="SAM" id="MobiDB-lite"/>
    </source>
</evidence>
<comment type="caution">
    <text evidence="3">The sequence shown here is derived from an EMBL/GenBank/DDBJ whole genome shotgun (WGS) entry which is preliminary data.</text>
</comment>
<keyword evidence="2" id="KW-1133">Transmembrane helix</keyword>
<feature type="region of interest" description="Disordered" evidence="1">
    <location>
        <begin position="40"/>
        <end position="62"/>
    </location>
</feature>
<feature type="transmembrane region" description="Helical" evidence="2">
    <location>
        <begin position="86"/>
        <end position="105"/>
    </location>
</feature>
<keyword evidence="2" id="KW-0472">Membrane</keyword>
<protein>
    <submittedName>
        <fullName evidence="3">Uncharacterized protein</fullName>
    </submittedName>
</protein>
<evidence type="ECO:0000313" key="4">
    <source>
        <dbReference type="Proteomes" id="UP001595818"/>
    </source>
</evidence>
<evidence type="ECO:0000313" key="3">
    <source>
        <dbReference type="EMBL" id="MFC4870252.1"/>
    </source>
</evidence>
<name>A0ABV9SVJ3_9BACT</name>
<organism evidence="3 4">
    <name type="scientific">Negadavirga shengliensis</name>
    <dbReference type="NCBI Taxonomy" id="1389218"/>
    <lineage>
        <taxon>Bacteria</taxon>
        <taxon>Pseudomonadati</taxon>
        <taxon>Bacteroidota</taxon>
        <taxon>Cytophagia</taxon>
        <taxon>Cytophagales</taxon>
        <taxon>Cyclobacteriaceae</taxon>
        <taxon>Negadavirga</taxon>
    </lineage>
</organism>
<keyword evidence="4" id="KW-1185">Reference proteome</keyword>
<dbReference type="Proteomes" id="UP001595818">
    <property type="component" value="Unassembled WGS sequence"/>
</dbReference>
<proteinExistence type="predicted"/>
<keyword evidence="2" id="KW-0812">Transmembrane</keyword>
<dbReference type="EMBL" id="JBHSJJ010000001">
    <property type="protein sequence ID" value="MFC4870252.1"/>
    <property type="molecule type" value="Genomic_DNA"/>
</dbReference>
<reference evidence="4" key="1">
    <citation type="journal article" date="2019" name="Int. J. Syst. Evol. Microbiol.">
        <title>The Global Catalogue of Microorganisms (GCM) 10K type strain sequencing project: providing services to taxonomists for standard genome sequencing and annotation.</title>
        <authorList>
            <consortium name="The Broad Institute Genomics Platform"/>
            <consortium name="The Broad Institute Genome Sequencing Center for Infectious Disease"/>
            <person name="Wu L."/>
            <person name="Ma J."/>
        </authorList>
    </citation>
    <scope>NUCLEOTIDE SEQUENCE [LARGE SCALE GENOMIC DNA]</scope>
    <source>
        <strain evidence="4">CGMCC 4.7466</strain>
    </source>
</reference>